<comment type="caution">
    <text evidence="1">The sequence shown here is derived from an EMBL/GenBank/DDBJ whole genome shotgun (WGS) entry which is preliminary data.</text>
</comment>
<dbReference type="Proteomes" id="UP001560573">
    <property type="component" value="Unassembled WGS sequence"/>
</dbReference>
<name>A0ABV3ZFS2_9BACT</name>
<keyword evidence="2" id="KW-1185">Reference proteome</keyword>
<dbReference type="EMBL" id="JAULBC010000002">
    <property type="protein sequence ID" value="MEX6687244.1"/>
    <property type="molecule type" value="Genomic_DNA"/>
</dbReference>
<reference evidence="1 2" key="1">
    <citation type="submission" date="2023-07" db="EMBL/GenBank/DDBJ databases">
        <authorList>
            <person name="Lian W.-H."/>
        </authorList>
    </citation>
    <scope>NUCLEOTIDE SEQUENCE [LARGE SCALE GENOMIC DNA]</scope>
    <source>
        <strain evidence="1 2">SYSU DXS3180</strain>
    </source>
</reference>
<dbReference type="RefSeq" id="WP_369328648.1">
    <property type="nucleotide sequence ID" value="NZ_JAULBC010000002.1"/>
</dbReference>
<organism evidence="1 2">
    <name type="scientific">Danxiaibacter flavus</name>
    <dbReference type="NCBI Taxonomy" id="3049108"/>
    <lineage>
        <taxon>Bacteria</taxon>
        <taxon>Pseudomonadati</taxon>
        <taxon>Bacteroidota</taxon>
        <taxon>Chitinophagia</taxon>
        <taxon>Chitinophagales</taxon>
        <taxon>Chitinophagaceae</taxon>
        <taxon>Danxiaibacter</taxon>
    </lineage>
</organism>
<evidence type="ECO:0000313" key="2">
    <source>
        <dbReference type="Proteomes" id="UP001560573"/>
    </source>
</evidence>
<proteinExistence type="predicted"/>
<accession>A0ABV3ZFS2</accession>
<sequence length="147" mass="16736">MTTNKNLEKPNFGTMRLQWITYSLVAFFLIFLHPANAVKIKNGEAEKVSLPETTNIAGATFSVQKNVHVKSQGYKASSGKHLLLQNIFETDNFVNYHNPNNPVSFLHTTHTDNRNKENIKAPALPLHKTFSLVQLSTILLFPNHFFW</sequence>
<protein>
    <submittedName>
        <fullName evidence="1">Uncharacterized protein</fullName>
    </submittedName>
</protein>
<evidence type="ECO:0000313" key="1">
    <source>
        <dbReference type="EMBL" id="MEX6687244.1"/>
    </source>
</evidence>
<gene>
    <name evidence="1" type="ORF">QTN47_07045</name>
</gene>